<evidence type="ECO:0000256" key="2">
    <source>
        <dbReference type="ARBA" id="ARBA00022448"/>
    </source>
</evidence>
<dbReference type="Proteomes" id="UP001196870">
    <property type="component" value="Unassembled WGS sequence"/>
</dbReference>
<keyword evidence="2 9" id="KW-0813">Transport</keyword>
<keyword evidence="7 9" id="KW-0472">Membrane</keyword>
<proteinExistence type="inferred from homology"/>
<keyword evidence="6 9" id="KW-1133">Transmembrane helix</keyword>
<comment type="function">
    <text evidence="9">Part of the tripartite ATP-independent periplasmic (TRAP) transport system.</text>
</comment>
<comment type="subcellular location">
    <subcellularLocation>
        <location evidence="1 9">Cell inner membrane</location>
        <topology evidence="1 9">Multi-pass membrane protein</topology>
    </subcellularLocation>
</comment>
<dbReference type="RefSeq" id="WP_211851055.1">
    <property type="nucleotide sequence ID" value="NZ_JAAGBB010000003.1"/>
</dbReference>
<dbReference type="EMBL" id="JAAGBB010000003">
    <property type="protein sequence ID" value="MBR0663470.1"/>
    <property type="molecule type" value="Genomic_DNA"/>
</dbReference>
<gene>
    <name evidence="11" type="ORF">GXW71_03780</name>
</gene>
<dbReference type="PANTHER" id="PTHR35011:SF10">
    <property type="entry name" value="TRAP TRANSPORTER SMALL PERMEASE PROTEIN"/>
    <property type="match status" value="1"/>
</dbReference>
<dbReference type="InterPro" id="IPR007387">
    <property type="entry name" value="TRAP_DctQ"/>
</dbReference>
<feature type="transmembrane region" description="Helical" evidence="9">
    <location>
        <begin position="75"/>
        <end position="96"/>
    </location>
</feature>
<evidence type="ECO:0000256" key="4">
    <source>
        <dbReference type="ARBA" id="ARBA00022519"/>
    </source>
</evidence>
<evidence type="ECO:0000256" key="3">
    <source>
        <dbReference type="ARBA" id="ARBA00022475"/>
    </source>
</evidence>
<feature type="transmembrane region" description="Helical" evidence="9">
    <location>
        <begin position="38"/>
        <end position="55"/>
    </location>
</feature>
<comment type="subunit">
    <text evidence="9">The complex comprises the extracytoplasmic solute receptor protein and the two transmembrane proteins.</text>
</comment>
<reference evidence="12" key="1">
    <citation type="journal article" date="2021" name="Syst. Appl. Microbiol.">
        <title>Roseomonas hellenica sp. nov., isolated from roots of wild-growing Alkanna tinctoria.</title>
        <authorList>
            <person name="Rat A."/>
            <person name="Naranjo H.D."/>
            <person name="Lebbe L."/>
            <person name="Cnockaert M."/>
            <person name="Krigas N."/>
            <person name="Grigoriadou K."/>
            <person name="Maloupa E."/>
            <person name="Willems A."/>
        </authorList>
    </citation>
    <scope>NUCLEOTIDE SEQUENCE [LARGE SCALE GENOMIC DNA]</scope>
    <source>
        <strain evidence="12">LMG 31523</strain>
    </source>
</reference>
<evidence type="ECO:0000256" key="5">
    <source>
        <dbReference type="ARBA" id="ARBA00022692"/>
    </source>
</evidence>
<keyword evidence="3" id="KW-1003">Cell membrane</keyword>
<protein>
    <recommendedName>
        <fullName evidence="9">TRAP transporter small permease protein</fullName>
    </recommendedName>
</protein>
<evidence type="ECO:0000256" key="6">
    <source>
        <dbReference type="ARBA" id="ARBA00022989"/>
    </source>
</evidence>
<feature type="transmembrane region" description="Helical" evidence="9">
    <location>
        <begin position="7"/>
        <end position="26"/>
    </location>
</feature>
<dbReference type="Pfam" id="PF04290">
    <property type="entry name" value="DctQ"/>
    <property type="match status" value="1"/>
</dbReference>
<feature type="transmembrane region" description="Helical" evidence="9">
    <location>
        <begin position="116"/>
        <end position="140"/>
    </location>
</feature>
<comment type="similarity">
    <text evidence="8 9">Belongs to the TRAP transporter small permease family.</text>
</comment>
<comment type="caution">
    <text evidence="11">The sequence shown here is derived from an EMBL/GenBank/DDBJ whole genome shotgun (WGS) entry which is preliminary data.</text>
</comment>
<dbReference type="PANTHER" id="PTHR35011">
    <property type="entry name" value="2,3-DIKETO-L-GULONATE TRAP TRANSPORTER SMALL PERMEASE PROTEIN YIAM"/>
    <property type="match status" value="1"/>
</dbReference>
<evidence type="ECO:0000313" key="12">
    <source>
        <dbReference type="Proteomes" id="UP001196870"/>
    </source>
</evidence>
<accession>A0ABS5ET48</accession>
<organism evidence="11 12">
    <name type="scientific">Plastoroseomonas hellenica</name>
    <dbReference type="NCBI Taxonomy" id="2687306"/>
    <lineage>
        <taxon>Bacteria</taxon>
        <taxon>Pseudomonadati</taxon>
        <taxon>Pseudomonadota</taxon>
        <taxon>Alphaproteobacteria</taxon>
        <taxon>Acetobacterales</taxon>
        <taxon>Acetobacteraceae</taxon>
        <taxon>Plastoroseomonas</taxon>
    </lineage>
</organism>
<evidence type="ECO:0000313" key="11">
    <source>
        <dbReference type="EMBL" id="MBR0663470.1"/>
    </source>
</evidence>
<feature type="domain" description="Tripartite ATP-independent periplasmic transporters DctQ component" evidence="10">
    <location>
        <begin position="13"/>
        <end position="140"/>
    </location>
</feature>
<sequence length="184" mass="19846">MAYVAGWNYILCALFITFDVVARSLFGFSSQATVEMTGYMLAAGIAWALAHTLAARAHIRVDVLVNRLAPRRRAWLHLLSLTLLLGLGAFIAWAAWELVDESALFQAHDNSAWHVAMVVPQGIWAFGICTFVVMAALLLAEGTLAALTGQPELVDGLLGARTIEDETAEALEAVAMAHEGEPVQ</sequence>
<name>A0ABS5ET48_9PROT</name>
<evidence type="ECO:0000259" key="10">
    <source>
        <dbReference type="Pfam" id="PF04290"/>
    </source>
</evidence>
<dbReference type="InterPro" id="IPR055348">
    <property type="entry name" value="DctQ"/>
</dbReference>
<evidence type="ECO:0000256" key="7">
    <source>
        <dbReference type="ARBA" id="ARBA00023136"/>
    </source>
</evidence>
<evidence type="ECO:0000256" key="8">
    <source>
        <dbReference type="ARBA" id="ARBA00038436"/>
    </source>
</evidence>
<keyword evidence="12" id="KW-1185">Reference proteome</keyword>
<keyword evidence="4 9" id="KW-0997">Cell inner membrane</keyword>
<evidence type="ECO:0000256" key="9">
    <source>
        <dbReference type="RuleBase" id="RU369079"/>
    </source>
</evidence>
<evidence type="ECO:0000256" key="1">
    <source>
        <dbReference type="ARBA" id="ARBA00004429"/>
    </source>
</evidence>
<keyword evidence="5 9" id="KW-0812">Transmembrane</keyword>